<protein>
    <submittedName>
        <fullName evidence="2">Uncharacterized protein</fullName>
    </submittedName>
</protein>
<organism evidence="2 3">
    <name type="scientific">Alcanivorax sediminis</name>
    <dbReference type="NCBI Taxonomy" id="2663008"/>
    <lineage>
        <taxon>Bacteria</taxon>
        <taxon>Pseudomonadati</taxon>
        <taxon>Pseudomonadota</taxon>
        <taxon>Gammaproteobacteria</taxon>
        <taxon>Oceanospirillales</taxon>
        <taxon>Alcanivoracaceae</taxon>
        <taxon>Alcanivorax</taxon>
    </lineage>
</organism>
<sequence>MNKTITTALLLALASVSQARLQALDESEMSAAHGAGIAVALDNFRYLMAPTSYFEQVGISPSGACTSTGNTSGNFGCWRRGDLRWYGINISGAGAGGSHWNESACDASSLACPRGGQINWFSPFDNPYVMRAWSPRGMAWDGSLVNQDAANPDKTIYEFLAPTSQPDYTLSFWGEIEAGATRNSATQMLTAGQGINNSSGGGLLKSQTIIHGNAAGSVFRLFQHTEPGNETFGMMYHSYLRGDFRFSVAQAAGGATDVIGQAPVFEANEGLIFRNVEAFLPFGQLYYQSLVLGPVGTSGDFYLQLTPIPNNPTVYNRFYGLDAGDVRGFETARTATRDWQTACAGGDTACQNYRLSHGYVRYGDWYPAMAGWAAQGTRESINANNDGIIFQARAGSTFNAFAKRPIRIDKRGETSSMHQTQNYNCDPNNPGVCFGTGEGPISNGPGNNNRYYTTDRVNLGSARIEGLLINQFYMESCRPGVC</sequence>
<evidence type="ECO:0000313" key="2">
    <source>
        <dbReference type="EMBL" id="MQX52260.1"/>
    </source>
</evidence>
<proteinExistence type="predicted"/>
<evidence type="ECO:0000313" key="3">
    <source>
        <dbReference type="Proteomes" id="UP000469421"/>
    </source>
</evidence>
<feature type="signal peptide" evidence="1">
    <location>
        <begin position="1"/>
        <end position="19"/>
    </location>
</feature>
<keyword evidence="3" id="KW-1185">Reference proteome</keyword>
<reference evidence="2 3" key="1">
    <citation type="submission" date="2019-10" db="EMBL/GenBank/DDBJ databases">
        <title>Alcanivorax sp.PA15-N-34 draft genome sequence.</title>
        <authorList>
            <person name="Liao X."/>
            <person name="Shao Z."/>
        </authorList>
    </citation>
    <scope>NUCLEOTIDE SEQUENCE [LARGE SCALE GENOMIC DNA]</scope>
    <source>
        <strain evidence="2 3">PA15-N-34</strain>
    </source>
</reference>
<keyword evidence="1" id="KW-0732">Signal</keyword>
<evidence type="ECO:0000256" key="1">
    <source>
        <dbReference type="SAM" id="SignalP"/>
    </source>
</evidence>
<dbReference type="AlphaFoldDB" id="A0A6N7LVV2"/>
<feature type="chain" id="PRO_5026783123" evidence="1">
    <location>
        <begin position="20"/>
        <end position="482"/>
    </location>
</feature>
<name>A0A6N7LVV2_9GAMM</name>
<dbReference type="EMBL" id="WIRE01000001">
    <property type="protein sequence ID" value="MQX52260.1"/>
    <property type="molecule type" value="Genomic_DNA"/>
</dbReference>
<dbReference type="Proteomes" id="UP000469421">
    <property type="component" value="Unassembled WGS sequence"/>
</dbReference>
<accession>A0A6N7LVV2</accession>
<dbReference type="RefSeq" id="WP_153498985.1">
    <property type="nucleotide sequence ID" value="NZ_WIRE01000001.1"/>
</dbReference>
<gene>
    <name evidence="2" type="ORF">GFN93_03305</name>
</gene>
<comment type="caution">
    <text evidence="2">The sequence shown here is derived from an EMBL/GenBank/DDBJ whole genome shotgun (WGS) entry which is preliminary data.</text>
</comment>